<dbReference type="Pfam" id="PF04248">
    <property type="entry name" value="NTP_transf_9"/>
    <property type="match status" value="2"/>
</dbReference>
<dbReference type="PANTHER" id="PTHR34310:SF8">
    <property type="entry name" value="CONSERVED PROTEIN"/>
    <property type="match status" value="1"/>
</dbReference>
<feature type="domain" description="DUF427" evidence="1">
    <location>
        <begin position="38"/>
        <end position="129"/>
    </location>
</feature>
<proteinExistence type="predicted"/>
<name>A0A7Y9EB89_9ACTN</name>
<reference evidence="2 3" key="1">
    <citation type="submission" date="2020-07" db="EMBL/GenBank/DDBJ databases">
        <title>Sequencing the genomes of 1000 actinobacteria strains.</title>
        <authorList>
            <person name="Klenk H.-P."/>
        </authorList>
    </citation>
    <scope>NUCLEOTIDE SEQUENCE [LARGE SCALE GENOMIC DNA]</scope>
    <source>
        <strain evidence="2 3">DSM 40398</strain>
    </source>
</reference>
<dbReference type="Proteomes" id="UP000529783">
    <property type="component" value="Unassembled WGS sequence"/>
</dbReference>
<feature type="domain" description="DUF427" evidence="1">
    <location>
        <begin position="163"/>
        <end position="249"/>
    </location>
</feature>
<keyword evidence="3" id="KW-1185">Reference proteome</keyword>
<dbReference type="InterPro" id="IPR038694">
    <property type="entry name" value="DUF427_sf"/>
</dbReference>
<sequence length="289" mass="32390">MGLSWQQGPLGLGAIGHFLVPGPLPERLLFAEPLRRRMRVRYGGVWIADSEDVVLLHEPGRYPVAYFPLGDIADGALEPVEHVTHHRDLGPTSWYTVRAGAHSVPRAAWRHTDLPGHAGGLKGRVAFAWRAMDAFYEEDERIVGHAADPYHRIDIRQTSRHLVVRHQERVIADTRRPLVLYESGFAPRWYVPRADIAADALTPAKGQTFCPYKGLCSYYNIADARKAAWSYEDAWTEVRRISGMVSFEPDKTEMELDGTRLRLEPGQTVLPHGVDRDLTLDEAGSGGQP</sequence>
<accession>A0A7Y9EB89</accession>
<dbReference type="InterPro" id="IPR007361">
    <property type="entry name" value="DUF427"/>
</dbReference>
<gene>
    <name evidence="2" type="ORF">BJY14_000591</name>
</gene>
<dbReference type="EMBL" id="JACCBA010000001">
    <property type="protein sequence ID" value="NYD44608.1"/>
    <property type="molecule type" value="Genomic_DNA"/>
</dbReference>
<organism evidence="2 3">
    <name type="scientific">Actinomadura luteofluorescens</name>
    <dbReference type="NCBI Taxonomy" id="46163"/>
    <lineage>
        <taxon>Bacteria</taxon>
        <taxon>Bacillati</taxon>
        <taxon>Actinomycetota</taxon>
        <taxon>Actinomycetes</taxon>
        <taxon>Streptosporangiales</taxon>
        <taxon>Thermomonosporaceae</taxon>
        <taxon>Actinomadura</taxon>
    </lineage>
</organism>
<dbReference type="Gene3D" id="2.170.150.40">
    <property type="entry name" value="Domain of unknown function (DUF427)"/>
    <property type="match status" value="2"/>
</dbReference>
<dbReference type="AlphaFoldDB" id="A0A7Y9EB89"/>
<dbReference type="RefSeq" id="WP_179842166.1">
    <property type="nucleotide sequence ID" value="NZ_JACCBA010000001.1"/>
</dbReference>
<protein>
    <submittedName>
        <fullName evidence="2">Uncharacterized protein (DUF427 family)</fullName>
    </submittedName>
</protein>
<dbReference type="PANTHER" id="PTHR34310">
    <property type="entry name" value="DUF427 DOMAIN PROTEIN (AFU_ORTHOLOGUE AFUA_3G02220)"/>
    <property type="match status" value="1"/>
</dbReference>
<evidence type="ECO:0000313" key="2">
    <source>
        <dbReference type="EMBL" id="NYD44608.1"/>
    </source>
</evidence>
<evidence type="ECO:0000259" key="1">
    <source>
        <dbReference type="Pfam" id="PF04248"/>
    </source>
</evidence>
<comment type="caution">
    <text evidence="2">The sequence shown here is derived from an EMBL/GenBank/DDBJ whole genome shotgun (WGS) entry which is preliminary data.</text>
</comment>
<evidence type="ECO:0000313" key="3">
    <source>
        <dbReference type="Proteomes" id="UP000529783"/>
    </source>
</evidence>